<dbReference type="Gene3D" id="2.60.120.10">
    <property type="entry name" value="Jelly Rolls"/>
    <property type="match status" value="1"/>
</dbReference>
<dbReference type="InterPro" id="IPR003313">
    <property type="entry name" value="AraC-bd"/>
</dbReference>
<dbReference type="AlphaFoldDB" id="A0A8J7KDZ2"/>
<comment type="caution">
    <text evidence="3">The sequence shown here is derived from an EMBL/GenBank/DDBJ whole genome shotgun (WGS) entry which is preliminary data.</text>
</comment>
<evidence type="ECO:0000256" key="1">
    <source>
        <dbReference type="ARBA" id="ARBA00023125"/>
    </source>
</evidence>
<evidence type="ECO:0000313" key="4">
    <source>
        <dbReference type="Proteomes" id="UP000622653"/>
    </source>
</evidence>
<organism evidence="3 4">
    <name type="scientific">Savagea serpentis</name>
    <dbReference type="NCBI Taxonomy" id="2785297"/>
    <lineage>
        <taxon>Bacteria</taxon>
        <taxon>Bacillati</taxon>
        <taxon>Bacillota</taxon>
        <taxon>Bacilli</taxon>
        <taxon>Bacillales</taxon>
        <taxon>Caryophanaceae</taxon>
        <taxon>Savagea</taxon>
    </lineage>
</organism>
<sequence>MQKYHIPKQSKKVQAIIQSPPLHVMTVQLKEGEQLAKHQVGRHVLIIVREGRVIFEGESGTFPLTQDDVFHMHPDTPHSVTAVEDTQFFLIQYDE</sequence>
<dbReference type="EMBL" id="JADKPV010000001">
    <property type="protein sequence ID" value="MBF4500636.1"/>
    <property type="molecule type" value="Genomic_DNA"/>
</dbReference>
<gene>
    <name evidence="3" type="ORF">IRY55_04595</name>
</gene>
<evidence type="ECO:0000259" key="2">
    <source>
        <dbReference type="Pfam" id="PF02311"/>
    </source>
</evidence>
<evidence type="ECO:0000313" key="3">
    <source>
        <dbReference type="EMBL" id="MBF4500636.1"/>
    </source>
</evidence>
<keyword evidence="4" id="KW-1185">Reference proteome</keyword>
<dbReference type="SUPFAM" id="SSF51182">
    <property type="entry name" value="RmlC-like cupins"/>
    <property type="match status" value="1"/>
</dbReference>
<keyword evidence="1" id="KW-0238">DNA-binding</keyword>
<dbReference type="GO" id="GO:0006355">
    <property type="term" value="P:regulation of DNA-templated transcription"/>
    <property type="evidence" value="ECO:0007669"/>
    <property type="project" value="InterPro"/>
</dbReference>
<feature type="domain" description="AraC-type arabinose-binding/dimerisation" evidence="2">
    <location>
        <begin position="36"/>
        <end position="87"/>
    </location>
</feature>
<accession>A0A8J7KDZ2</accession>
<dbReference type="Pfam" id="PF02311">
    <property type="entry name" value="AraC_binding"/>
    <property type="match status" value="1"/>
</dbReference>
<dbReference type="GO" id="GO:0003677">
    <property type="term" value="F:DNA binding"/>
    <property type="evidence" value="ECO:0007669"/>
    <property type="project" value="UniProtKB-KW"/>
</dbReference>
<proteinExistence type="predicted"/>
<reference evidence="3" key="1">
    <citation type="submission" date="2020-11" db="EMBL/GenBank/DDBJ databases">
        <title>Multidrug resistant novel bacterium Savagea serpentis sp. nov., isolated from the scats of a vine snake (Ahaetulla nasuta).</title>
        <authorList>
            <person name="Venkata Ramana V."/>
            <person name="Vikas Patil S."/>
            <person name="Yogita Lugani V."/>
        </authorList>
    </citation>
    <scope>NUCLEOTIDE SEQUENCE</scope>
    <source>
        <strain evidence="3">SN6</strain>
    </source>
</reference>
<name>A0A8J7KDZ2_9BACL</name>
<dbReference type="RefSeq" id="WP_194562065.1">
    <property type="nucleotide sequence ID" value="NZ_JADKPV010000001.1"/>
</dbReference>
<dbReference type="InterPro" id="IPR011051">
    <property type="entry name" value="RmlC_Cupin_sf"/>
</dbReference>
<dbReference type="Proteomes" id="UP000622653">
    <property type="component" value="Unassembled WGS sequence"/>
</dbReference>
<dbReference type="InterPro" id="IPR014710">
    <property type="entry name" value="RmlC-like_jellyroll"/>
</dbReference>
<protein>
    <submittedName>
        <fullName evidence="3">AraC family ligand binding domain-containing protein</fullName>
    </submittedName>
</protein>